<proteinExistence type="predicted"/>
<evidence type="ECO:0000313" key="3">
    <source>
        <dbReference type="Proteomes" id="UP000464620"/>
    </source>
</evidence>
<evidence type="ECO:0000256" key="1">
    <source>
        <dbReference type="SAM" id="MobiDB-lite"/>
    </source>
</evidence>
<organism evidence="2 3">
    <name type="scientific">Arachis hypogaea</name>
    <name type="common">Peanut</name>
    <dbReference type="NCBI Taxonomy" id="3818"/>
    <lineage>
        <taxon>Eukaryota</taxon>
        <taxon>Viridiplantae</taxon>
        <taxon>Streptophyta</taxon>
        <taxon>Embryophyta</taxon>
        <taxon>Tracheophyta</taxon>
        <taxon>Spermatophyta</taxon>
        <taxon>Magnoliopsida</taxon>
        <taxon>eudicotyledons</taxon>
        <taxon>Gunneridae</taxon>
        <taxon>Pentapetalae</taxon>
        <taxon>rosids</taxon>
        <taxon>fabids</taxon>
        <taxon>Fabales</taxon>
        <taxon>Fabaceae</taxon>
        <taxon>Papilionoideae</taxon>
        <taxon>50 kb inversion clade</taxon>
        <taxon>dalbergioids sensu lato</taxon>
        <taxon>Dalbergieae</taxon>
        <taxon>Pterocarpus clade</taxon>
        <taxon>Arachis</taxon>
    </lineage>
</organism>
<feature type="compositionally biased region" description="Low complexity" evidence="1">
    <location>
        <begin position="153"/>
        <end position="163"/>
    </location>
</feature>
<protein>
    <submittedName>
        <fullName evidence="2">Uncharacterized protein</fullName>
    </submittedName>
</protein>
<sequence length="261" mass="29638">MAAYADKNDANRRFLATQQHWIQGKEATLRFRLYHGQGDRALPPCFEVIYGHELGSSCYAIDEWDNCLVLDIESKNKQKAITKGSFELIRNFYFVGKGNTIQFTYAGFGIFFISLFDEMNQPIKIFPEKNFYVGDRLDQNTLNNVKRAFHLDYSSNDDSSSPDVMILSGSEPSELQDSSDEDEDSTMEGNNPNNPIIMSDETNSIIELSEDSYERKDIADHRYNPEVSYRKRLTSTDVTGSRLYLGASFAAHLTPFGHGSI</sequence>
<dbReference type="AlphaFoldDB" id="A0A6B9VDM2"/>
<evidence type="ECO:0000313" key="2">
    <source>
        <dbReference type="EMBL" id="QHN78784.1"/>
    </source>
</evidence>
<feature type="compositionally biased region" description="Polar residues" evidence="1">
    <location>
        <begin position="187"/>
        <end position="200"/>
    </location>
</feature>
<accession>A0A6B9VDM2</accession>
<feature type="compositionally biased region" description="Acidic residues" evidence="1">
    <location>
        <begin position="177"/>
        <end position="186"/>
    </location>
</feature>
<feature type="region of interest" description="Disordered" evidence="1">
    <location>
        <begin position="153"/>
        <end position="200"/>
    </location>
</feature>
<dbReference type="EMBL" id="CP031001">
    <property type="protein sequence ID" value="QHN78784.1"/>
    <property type="molecule type" value="Genomic_DNA"/>
</dbReference>
<reference evidence="2 3" key="1">
    <citation type="submission" date="2020-01" db="EMBL/GenBank/DDBJ databases">
        <title>Genome sequence of Arachis hypogaea, cultivar Shitouqi.</title>
        <authorList>
            <person name="Zhuang W."/>
            <person name="Chen H."/>
            <person name="Varshney R."/>
            <person name="Wang D."/>
            <person name="Ming R."/>
        </authorList>
    </citation>
    <scope>NUCLEOTIDE SEQUENCE [LARGE SCALE GENOMIC DNA]</scope>
    <source>
        <tissue evidence="2">Young leaf</tissue>
    </source>
</reference>
<gene>
    <name evidence="2" type="ORF">DS421_19g664380</name>
</gene>
<dbReference type="Proteomes" id="UP000464620">
    <property type="component" value="Chromosome B09"/>
</dbReference>
<name>A0A6B9VDM2_ARAHY</name>